<feature type="transmembrane region" description="Helical" evidence="1">
    <location>
        <begin position="134"/>
        <end position="152"/>
    </location>
</feature>
<feature type="transmembrane region" description="Helical" evidence="1">
    <location>
        <begin position="78"/>
        <end position="98"/>
    </location>
</feature>
<evidence type="ECO:0000313" key="3">
    <source>
        <dbReference type="Proteomes" id="UP000050277"/>
    </source>
</evidence>
<sequence>MSQRLIHTFVLLGYLLLAIIATYPLIGHVATHVPSGSGDAAQDLWEKLWNLDHVYRSLLAGKSPFFTDQLYTPNGAALYFHPLSITNAIIALPIIAIWGVIPAYNFLALGSFVLSGYAVYLLCRQWQCSSRSAFLAGMIYSFSAFHVGHLTLNHLELWNMQWLPLYFVAYERVRQQPSFGRIAWAILALLAVLFSSLYMAMYALLWTLVWLGFDLAQQPRSLKHTWQRLRAPLIIGGVTLVVILPLMLLPMLRQAAQNSVLIRSVEEVSKRAISPLAVLQRSTLSYLGIVGLALAVIGVVLTKKQGLRWIVLGLGAFWLALGPRYGLYQIYNLLPIAQFGRYPDRFIVLTLISCAVLAAMGVDALLKRWQARWHVLASAVLLLLIGVDSWPSQRPLLQPRHHPVYEQIAADPITGSVLDMPIRRTNSAWFAMYYQTIHQRPIIDGVLARPVPRIPIFDIRLVRGLEEPELNLPAQDIFPVQQPLAATSYFNLRYLVYYRKSDMPNQQVPTLEQVEALTGAKASEIANDETLVAYRLDWQPSSEPLTSLMELGTGWYELEGSENDLHRWIKDAGAGATLGLYPTRPMQAQLQLKLVAFDHPQAVDILLDDQVLATLNVGTAVESFTLPIDLAQKSYTLRFKPHEAGINPSLQQPGADPRTLSISVFEATIQP</sequence>
<dbReference type="RefSeq" id="WP_054534646.1">
    <property type="nucleotide sequence ID" value="NZ_LGKP01000021.1"/>
</dbReference>
<accession>A0A0P6YT60</accession>
<feature type="transmembrane region" description="Helical" evidence="1">
    <location>
        <begin position="104"/>
        <end position="122"/>
    </location>
</feature>
<name>A0A0P6YT60_9CHLR</name>
<proteinExistence type="predicted"/>
<reference evidence="2 3" key="1">
    <citation type="submission" date="2015-07" db="EMBL/GenBank/DDBJ databases">
        <title>Whole genome sequence of Herpetosiphon geysericola DSM 7119.</title>
        <authorList>
            <person name="Hemp J."/>
            <person name="Ward L.M."/>
            <person name="Pace L.A."/>
            <person name="Fischer W.W."/>
        </authorList>
    </citation>
    <scope>NUCLEOTIDE SEQUENCE [LARGE SCALE GENOMIC DNA]</scope>
    <source>
        <strain evidence="2 3">DSM 7119</strain>
    </source>
</reference>
<feature type="transmembrane region" description="Helical" evidence="1">
    <location>
        <begin position="6"/>
        <end position="26"/>
    </location>
</feature>
<keyword evidence="3" id="KW-1185">Reference proteome</keyword>
<feature type="transmembrane region" description="Helical" evidence="1">
    <location>
        <begin position="346"/>
        <end position="366"/>
    </location>
</feature>
<protein>
    <recommendedName>
        <fullName evidence="4">Membrane protein 6-pyruvoyl-tetrahydropterin synthase-related domain-containing protein</fullName>
    </recommendedName>
</protein>
<dbReference type="OrthoDB" id="136031at2"/>
<feature type="transmembrane region" description="Helical" evidence="1">
    <location>
        <begin position="233"/>
        <end position="252"/>
    </location>
</feature>
<evidence type="ECO:0000256" key="1">
    <source>
        <dbReference type="SAM" id="Phobius"/>
    </source>
</evidence>
<feature type="transmembrane region" description="Helical" evidence="1">
    <location>
        <begin position="182"/>
        <end position="213"/>
    </location>
</feature>
<keyword evidence="1" id="KW-1133">Transmembrane helix</keyword>
<keyword evidence="1" id="KW-0812">Transmembrane</keyword>
<keyword evidence="1" id="KW-0472">Membrane</keyword>
<organism evidence="2 3">
    <name type="scientific">Herpetosiphon geysericola</name>
    <dbReference type="NCBI Taxonomy" id="70996"/>
    <lineage>
        <taxon>Bacteria</taxon>
        <taxon>Bacillati</taxon>
        <taxon>Chloroflexota</taxon>
        <taxon>Chloroflexia</taxon>
        <taxon>Herpetosiphonales</taxon>
        <taxon>Herpetosiphonaceae</taxon>
        <taxon>Herpetosiphon</taxon>
    </lineage>
</organism>
<gene>
    <name evidence="2" type="ORF">SE18_11735</name>
</gene>
<feature type="transmembrane region" description="Helical" evidence="1">
    <location>
        <begin position="284"/>
        <end position="302"/>
    </location>
</feature>
<dbReference type="Proteomes" id="UP000050277">
    <property type="component" value="Unassembled WGS sequence"/>
</dbReference>
<dbReference type="EMBL" id="LGKP01000021">
    <property type="protein sequence ID" value="KPL86659.1"/>
    <property type="molecule type" value="Genomic_DNA"/>
</dbReference>
<dbReference type="STRING" id="70996.SE18_11735"/>
<dbReference type="AlphaFoldDB" id="A0A0P6YT60"/>
<feature type="transmembrane region" description="Helical" evidence="1">
    <location>
        <begin position="309"/>
        <end position="326"/>
    </location>
</feature>
<comment type="caution">
    <text evidence="2">The sequence shown here is derived from an EMBL/GenBank/DDBJ whole genome shotgun (WGS) entry which is preliminary data.</text>
</comment>
<feature type="transmembrane region" description="Helical" evidence="1">
    <location>
        <begin position="373"/>
        <end position="391"/>
    </location>
</feature>
<evidence type="ECO:0000313" key="2">
    <source>
        <dbReference type="EMBL" id="KPL86659.1"/>
    </source>
</evidence>
<evidence type="ECO:0008006" key="4">
    <source>
        <dbReference type="Google" id="ProtNLM"/>
    </source>
</evidence>